<evidence type="ECO:0000313" key="7">
    <source>
        <dbReference type="EMBL" id="CAG6611777.1"/>
    </source>
</evidence>
<name>A0A8D8LTN1_9HEMI</name>
<feature type="signal peptide" evidence="5">
    <location>
        <begin position="1"/>
        <end position="22"/>
    </location>
</feature>
<dbReference type="InterPro" id="IPR033906">
    <property type="entry name" value="Lipase_N"/>
</dbReference>
<reference evidence="7" key="1">
    <citation type="submission" date="2021-05" db="EMBL/GenBank/DDBJ databases">
        <authorList>
            <person name="Alioto T."/>
            <person name="Alioto T."/>
            <person name="Gomez Garrido J."/>
        </authorList>
    </citation>
    <scope>NUCLEOTIDE SEQUENCE</scope>
</reference>
<sequence>MGKIIRSVFVILLLSKMEIINGNTVDQMYEQLKNMSLSALDFHDIENYMADFKERYLANNELCEHVYFWLYTRHSRDEKQVLLIDDPDSILDSDFSIDKKTVVVVHGWLNAANTSFAYILKNTYLDSGDYNVISVDWSELASNLIYPVARFSIKYIGQQVAAMLATVVRTTGYDWDQFHLVGHSLGAHVCGIAGEYVAHDKIGRITGLDPALPLFSSDPNGRLDPTDAEFVDVIHTCGGYLGFFEPCGHADFYPNRGKYIQPGCGFDFGTCSHLRSYEYFAESLATKIGFYARQCDSWDDYQQGSCNGTADDIILMGEHVNISAQGTYYLLTATSGPYAMGRYFPSKKDEYIPDWWFNRAKIRMVNTVQLWTNSIYSWFMLDTCKGTSYE</sequence>
<evidence type="ECO:0000256" key="3">
    <source>
        <dbReference type="ARBA" id="ARBA00022525"/>
    </source>
</evidence>
<dbReference type="GO" id="GO:0017171">
    <property type="term" value="F:serine hydrolase activity"/>
    <property type="evidence" value="ECO:0007669"/>
    <property type="project" value="TreeGrafter"/>
</dbReference>
<dbReference type="PANTHER" id="PTHR11610:SF173">
    <property type="entry name" value="LIPASE DOMAIN-CONTAINING PROTEIN-RELATED"/>
    <property type="match status" value="1"/>
</dbReference>
<evidence type="ECO:0000259" key="6">
    <source>
        <dbReference type="Pfam" id="PF00151"/>
    </source>
</evidence>
<keyword evidence="5" id="KW-0732">Signal</keyword>
<dbReference type="InterPro" id="IPR029058">
    <property type="entry name" value="AB_hydrolase_fold"/>
</dbReference>
<dbReference type="SUPFAM" id="SSF53474">
    <property type="entry name" value="alpha/beta-Hydrolases"/>
    <property type="match status" value="1"/>
</dbReference>
<protein>
    <submittedName>
        <fullName evidence="7">Inactive pancreatic lipase-related protein 1</fullName>
    </submittedName>
</protein>
<dbReference type="PRINTS" id="PR00821">
    <property type="entry name" value="TAGLIPASE"/>
</dbReference>
<evidence type="ECO:0000256" key="4">
    <source>
        <dbReference type="RuleBase" id="RU004262"/>
    </source>
</evidence>
<comment type="subcellular location">
    <subcellularLocation>
        <location evidence="1">Secreted</location>
    </subcellularLocation>
</comment>
<dbReference type="GO" id="GO:0016298">
    <property type="term" value="F:lipase activity"/>
    <property type="evidence" value="ECO:0007669"/>
    <property type="project" value="InterPro"/>
</dbReference>
<evidence type="ECO:0000256" key="5">
    <source>
        <dbReference type="SAM" id="SignalP"/>
    </source>
</evidence>
<evidence type="ECO:0000256" key="2">
    <source>
        <dbReference type="ARBA" id="ARBA00010701"/>
    </source>
</evidence>
<keyword evidence="3" id="KW-0964">Secreted</keyword>
<comment type="similarity">
    <text evidence="2 4">Belongs to the AB hydrolase superfamily. Lipase family.</text>
</comment>
<dbReference type="CDD" id="cd00707">
    <property type="entry name" value="Pancreat_lipase_like"/>
    <property type="match status" value="1"/>
</dbReference>
<evidence type="ECO:0000256" key="1">
    <source>
        <dbReference type="ARBA" id="ARBA00004613"/>
    </source>
</evidence>
<dbReference type="FunFam" id="3.40.50.1820:FF:000076">
    <property type="entry name" value="phospholipase A1"/>
    <property type="match status" value="1"/>
</dbReference>
<dbReference type="Gene3D" id="3.40.50.1820">
    <property type="entry name" value="alpha/beta hydrolase"/>
    <property type="match status" value="1"/>
</dbReference>
<dbReference type="GO" id="GO:0016042">
    <property type="term" value="P:lipid catabolic process"/>
    <property type="evidence" value="ECO:0007669"/>
    <property type="project" value="TreeGrafter"/>
</dbReference>
<accession>A0A8D8LTN1</accession>
<organism evidence="7">
    <name type="scientific">Cacopsylla melanoneura</name>
    <dbReference type="NCBI Taxonomy" id="428564"/>
    <lineage>
        <taxon>Eukaryota</taxon>
        <taxon>Metazoa</taxon>
        <taxon>Ecdysozoa</taxon>
        <taxon>Arthropoda</taxon>
        <taxon>Hexapoda</taxon>
        <taxon>Insecta</taxon>
        <taxon>Pterygota</taxon>
        <taxon>Neoptera</taxon>
        <taxon>Paraneoptera</taxon>
        <taxon>Hemiptera</taxon>
        <taxon>Sternorrhyncha</taxon>
        <taxon>Psylloidea</taxon>
        <taxon>Psyllidae</taxon>
        <taxon>Psyllinae</taxon>
        <taxon>Cacopsylla</taxon>
    </lineage>
</organism>
<dbReference type="AlphaFoldDB" id="A0A8D8LTN1"/>
<feature type="domain" description="Lipase" evidence="6">
    <location>
        <begin position="64"/>
        <end position="338"/>
    </location>
</feature>
<dbReference type="InterPro" id="IPR013818">
    <property type="entry name" value="Lipase"/>
</dbReference>
<proteinExistence type="inferred from homology"/>
<dbReference type="Pfam" id="PF00151">
    <property type="entry name" value="Lipase"/>
    <property type="match status" value="1"/>
</dbReference>
<dbReference type="GO" id="GO:0005615">
    <property type="term" value="C:extracellular space"/>
    <property type="evidence" value="ECO:0007669"/>
    <property type="project" value="TreeGrafter"/>
</dbReference>
<dbReference type="InterPro" id="IPR000734">
    <property type="entry name" value="TAG_lipase"/>
</dbReference>
<dbReference type="EMBL" id="HBUF01022752">
    <property type="protein sequence ID" value="CAG6611777.1"/>
    <property type="molecule type" value="Transcribed_RNA"/>
</dbReference>
<dbReference type="PANTHER" id="PTHR11610">
    <property type="entry name" value="LIPASE"/>
    <property type="match status" value="1"/>
</dbReference>
<feature type="chain" id="PRO_5034754035" evidence="5">
    <location>
        <begin position="23"/>
        <end position="390"/>
    </location>
</feature>